<dbReference type="Pfam" id="PF00098">
    <property type="entry name" value="zf-CCHC"/>
    <property type="match status" value="1"/>
</dbReference>
<dbReference type="SUPFAM" id="SSF57756">
    <property type="entry name" value="Retrovirus zinc finger-like domains"/>
    <property type="match status" value="1"/>
</dbReference>
<keyword evidence="1" id="KW-0863">Zinc-finger</keyword>
<dbReference type="PROSITE" id="PS50158">
    <property type="entry name" value="ZF_CCHC"/>
    <property type="match status" value="1"/>
</dbReference>
<dbReference type="AlphaFoldDB" id="A0AAD8J545"/>
<gene>
    <name evidence="4" type="ORF">POM88_006912</name>
</gene>
<name>A0AAD8J545_9APIA</name>
<dbReference type="GO" id="GO:0008270">
    <property type="term" value="F:zinc ion binding"/>
    <property type="evidence" value="ECO:0007669"/>
    <property type="project" value="UniProtKB-KW"/>
</dbReference>
<evidence type="ECO:0000313" key="5">
    <source>
        <dbReference type="Proteomes" id="UP001237642"/>
    </source>
</evidence>
<dbReference type="GO" id="GO:0003676">
    <property type="term" value="F:nucleic acid binding"/>
    <property type="evidence" value="ECO:0007669"/>
    <property type="project" value="InterPro"/>
</dbReference>
<evidence type="ECO:0000256" key="1">
    <source>
        <dbReference type="PROSITE-ProRule" id="PRU00047"/>
    </source>
</evidence>
<dbReference type="Proteomes" id="UP001237642">
    <property type="component" value="Unassembled WGS sequence"/>
</dbReference>
<reference evidence="4" key="1">
    <citation type="submission" date="2023-02" db="EMBL/GenBank/DDBJ databases">
        <title>Genome of toxic invasive species Heracleum sosnowskyi carries increased number of genes despite the absence of recent whole-genome duplications.</title>
        <authorList>
            <person name="Schelkunov M."/>
            <person name="Shtratnikova V."/>
            <person name="Makarenko M."/>
            <person name="Klepikova A."/>
            <person name="Omelchenko D."/>
            <person name="Novikova G."/>
            <person name="Obukhova E."/>
            <person name="Bogdanov V."/>
            <person name="Penin A."/>
            <person name="Logacheva M."/>
        </authorList>
    </citation>
    <scope>NUCLEOTIDE SEQUENCE</scope>
    <source>
        <strain evidence="4">Hsosn_3</strain>
        <tissue evidence="4">Leaf</tissue>
    </source>
</reference>
<dbReference type="InterPro" id="IPR036875">
    <property type="entry name" value="Znf_CCHC_sf"/>
</dbReference>
<feature type="domain" description="CCHC-type" evidence="3">
    <location>
        <begin position="175"/>
        <end position="191"/>
    </location>
</feature>
<feature type="region of interest" description="Disordered" evidence="2">
    <location>
        <begin position="87"/>
        <end position="129"/>
    </location>
</feature>
<dbReference type="InterPro" id="IPR001878">
    <property type="entry name" value="Znf_CCHC"/>
</dbReference>
<proteinExistence type="predicted"/>
<organism evidence="4 5">
    <name type="scientific">Heracleum sosnowskyi</name>
    <dbReference type="NCBI Taxonomy" id="360622"/>
    <lineage>
        <taxon>Eukaryota</taxon>
        <taxon>Viridiplantae</taxon>
        <taxon>Streptophyta</taxon>
        <taxon>Embryophyta</taxon>
        <taxon>Tracheophyta</taxon>
        <taxon>Spermatophyta</taxon>
        <taxon>Magnoliopsida</taxon>
        <taxon>eudicotyledons</taxon>
        <taxon>Gunneridae</taxon>
        <taxon>Pentapetalae</taxon>
        <taxon>asterids</taxon>
        <taxon>campanulids</taxon>
        <taxon>Apiales</taxon>
        <taxon>Apiaceae</taxon>
        <taxon>Apioideae</taxon>
        <taxon>apioid superclade</taxon>
        <taxon>Tordylieae</taxon>
        <taxon>Tordyliinae</taxon>
        <taxon>Heracleum</taxon>
    </lineage>
</organism>
<feature type="compositionally biased region" description="Acidic residues" evidence="2">
    <location>
        <begin position="120"/>
        <end position="129"/>
    </location>
</feature>
<evidence type="ECO:0000259" key="3">
    <source>
        <dbReference type="PROSITE" id="PS50158"/>
    </source>
</evidence>
<protein>
    <recommendedName>
        <fullName evidence="3">CCHC-type domain-containing protein</fullName>
    </recommendedName>
</protein>
<evidence type="ECO:0000256" key="2">
    <source>
        <dbReference type="SAM" id="MobiDB-lite"/>
    </source>
</evidence>
<dbReference type="EMBL" id="JAUIZM010000002">
    <property type="protein sequence ID" value="KAK1397049.1"/>
    <property type="molecule type" value="Genomic_DNA"/>
</dbReference>
<keyword evidence="1" id="KW-0479">Metal-binding</keyword>
<evidence type="ECO:0000313" key="4">
    <source>
        <dbReference type="EMBL" id="KAK1397049.1"/>
    </source>
</evidence>
<keyword evidence="1" id="KW-0862">Zinc</keyword>
<accession>A0AAD8J545</accession>
<dbReference type="SMART" id="SM00343">
    <property type="entry name" value="ZnF_C2HC"/>
    <property type="match status" value="1"/>
</dbReference>
<reference evidence="4" key="2">
    <citation type="submission" date="2023-05" db="EMBL/GenBank/DDBJ databases">
        <authorList>
            <person name="Schelkunov M.I."/>
        </authorList>
    </citation>
    <scope>NUCLEOTIDE SEQUENCE</scope>
    <source>
        <strain evidence="4">Hsosn_3</strain>
        <tissue evidence="4">Leaf</tissue>
    </source>
</reference>
<keyword evidence="5" id="KW-1185">Reference proteome</keyword>
<sequence length="359" mass="41170">MQLHLMSMDEGYVDCIDHGPHVPMKPNTSIAQAPAGTPGSIPKLSSEWTPEDIIAIHKDKKTMNILFNGLESDMFDNVINCSTAKEAEDLKEESAKATPSPSDCEGRIESRKGNGKMIEDSEPSNQDEMDELDEHLAFLSSRFSKHNFKRNPEVTKPFRKDFQSNTNYVERSKLKCFNCGMGGHFASECKRPKTEKKDMKFEPVDYKDQYFELLKQKERAFITQDYDWADDGNDSEEDTEFVIHALMADSNEQEASSSTNQVITTNLTELSKEECNSAIDDINAVLETQFIEFEKMRMECQIAKDERLAVLKREEILKVQLVKEHEFIVRWNDSRNVATNIIKVQGVDTFYKESMKKEK</sequence>
<comment type="caution">
    <text evidence="4">The sequence shown here is derived from an EMBL/GenBank/DDBJ whole genome shotgun (WGS) entry which is preliminary data.</text>
</comment>
<dbReference type="Gene3D" id="4.10.60.10">
    <property type="entry name" value="Zinc finger, CCHC-type"/>
    <property type="match status" value="1"/>
</dbReference>